<keyword evidence="1" id="KW-0732">Signal</keyword>
<name>A0A2W5I9I2_9ACTN</name>
<dbReference type="InterPro" id="IPR039424">
    <property type="entry name" value="SBP_5"/>
</dbReference>
<dbReference type="GO" id="GO:0043190">
    <property type="term" value="C:ATP-binding cassette (ABC) transporter complex"/>
    <property type="evidence" value="ECO:0007669"/>
    <property type="project" value="InterPro"/>
</dbReference>
<comment type="caution">
    <text evidence="3">The sequence shown here is derived from an EMBL/GenBank/DDBJ whole genome shotgun (WGS) entry which is preliminary data.</text>
</comment>
<sequence>MTNAHSLPLPSRRLRRTLAAGASALLLAGSLTTLTGCGNDNNATPAGVIRVYGSEPQHPLIPTNTNEVGGGDILLYLFSGLIRYDNDGKMVLAHAKSIKANSNSTKFTITLKPGWTFSNGEPVTAQSYVDAWNYGACGKNMQLNQSFFSTIDGYEDVIPEDNTDCHMRGLTVTSPLSFTVTLNQPEAGFPLRLGHIPYMPLPRIAYKDIKSFGEHPIGNGPYKLVDGKAWLHNDRVLAEVNPRYKGDLTPHNKGIWWIFYTSLDTAYADLLGGQLDTIGNTVGSTALPNFQTDFPTSYNNKPTASSSAFVIPEWLPHFQGEEGRLRRAAISMSINRPLITDKIFFGTRTPAKEFTSPTLGDVDLNVPGNDVLTYNPDKARKLWKQANSIKPWNDTFQIGYNADGGNQQWVDAVCNNLHQVLGITAYGKAYPTFKQFRDEITQRTIKIAFRSGWAGDYPSVYNFLQPLYMTGASSNDGNYSSPAFDKLISQAAAASSINESKKFYRKAQAILMRDLPAIPLWYPNASTAWNPELKGVHIMWNGYPNYTLIEKPTPVKEK</sequence>
<dbReference type="GO" id="GO:0015833">
    <property type="term" value="P:peptide transport"/>
    <property type="evidence" value="ECO:0007669"/>
    <property type="project" value="TreeGrafter"/>
</dbReference>
<dbReference type="AlphaFoldDB" id="A0A2W5I9I2"/>
<dbReference type="SUPFAM" id="SSF53850">
    <property type="entry name" value="Periplasmic binding protein-like II"/>
    <property type="match status" value="1"/>
</dbReference>
<dbReference type="InterPro" id="IPR000914">
    <property type="entry name" value="SBP_5_dom"/>
</dbReference>
<dbReference type="CDD" id="cd00995">
    <property type="entry name" value="PBP2_NikA_DppA_OppA_like"/>
    <property type="match status" value="1"/>
</dbReference>
<dbReference type="InterPro" id="IPR030678">
    <property type="entry name" value="Peptide/Ni-bd"/>
</dbReference>
<reference evidence="3 4" key="1">
    <citation type="submission" date="2017-08" db="EMBL/GenBank/DDBJ databases">
        <title>Infants hospitalized years apart are colonized by the same room-sourced microbial strains.</title>
        <authorList>
            <person name="Brooks B."/>
            <person name="Olm M.R."/>
            <person name="Firek B.A."/>
            <person name="Baker R."/>
            <person name="Thomas B.C."/>
            <person name="Morowitz M.J."/>
            <person name="Banfield J.F."/>
        </authorList>
    </citation>
    <scope>NUCLEOTIDE SEQUENCE [LARGE SCALE GENOMIC DNA]</scope>
    <source>
        <strain evidence="3">S2_006_000_R1_57</strain>
    </source>
</reference>
<dbReference type="EMBL" id="QFOZ01000007">
    <property type="protein sequence ID" value="PZP88765.1"/>
    <property type="molecule type" value="Genomic_DNA"/>
</dbReference>
<feature type="chain" id="PRO_5039122646" evidence="1">
    <location>
        <begin position="36"/>
        <end position="558"/>
    </location>
</feature>
<evidence type="ECO:0000313" key="4">
    <source>
        <dbReference type="Proteomes" id="UP000248606"/>
    </source>
</evidence>
<dbReference type="PANTHER" id="PTHR30290">
    <property type="entry name" value="PERIPLASMIC BINDING COMPONENT OF ABC TRANSPORTER"/>
    <property type="match status" value="1"/>
</dbReference>
<dbReference type="Gene3D" id="3.90.76.10">
    <property type="entry name" value="Dipeptide-binding Protein, Domain 1"/>
    <property type="match status" value="1"/>
</dbReference>
<accession>A0A2W5I9I2</accession>
<dbReference type="Gene3D" id="3.40.190.10">
    <property type="entry name" value="Periplasmic binding protein-like II"/>
    <property type="match status" value="1"/>
</dbReference>
<protein>
    <submittedName>
        <fullName evidence="3">ABC transporter substrate-binding protein</fullName>
    </submittedName>
</protein>
<dbReference type="Pfam" id="PF00496">
    <property type="entry name" value="SBP_bac_5"/>
    <property type="match status" value="1"/>
</dbReference>
<dbReference type="RefSeq" id="WP_303678840.1">
    <property type="nucleotide sequence ID" value="NZ_CAKZIO010000013.1"/>
</dbReference>
<dbReference type="Proteomes" id="UP000248606">
    <property type="component" value="Unassembled WGS sequence"/>
</dbReference>
<dbReference type="GO" id="GO:0042597">
    <property type="term" value="C:periplasmic space"/>
    <property type="evidence" value="ECO:0007669"/>
    <property type="project" value="UniProtKB-ARBA"/>
</dbReference>
<proteinExistence type="predicted"/>
<dbReference type="GO" id="GO:1904680">
    <property type="term" value="F:peptide transmembrane transporter activity"/>
    <property type="evidence" value="ECO:0007669"/>
    <property type="project" value="TreeGrafter"/>
</dbReference>
<dbReference type="PANTHER" id="PTHR30290:SF83">
    <property type="entry name" value="ABC TRANSPORTER SUBSTRATE-BINDING PROTEIN"/>
    <property type="match status" value="1"/>
</dbReference>
<feature type="signal peptide" evidence="1">
    <location>
        <begin position="1"/>
        <end position="35"/>
    </location>
</feature>
<organism evidence="3 4">
    <name type="scientific">Lawsonella clevelandensis</name>
    <dbReference type="NCBI Taxonomy" id="1528099"/>
    <lineage>
        <taxon>Bacteria</taxon>
        <taxon>Bacillati</taxon>
        <taxon>Actinomycetota</taxon>
        <taxon>Actinomycetes</taxon>
        <taxon>Mycobacteriales</taxon>
        <taxon>Lawsonellaceae</taxon>
        <taxon>Lawsonella</taxon>
    </lineage>
</organism>
<dbReference type="Gene3D" id="3.10.105.10">
    <property type="entry name" value="Dipeptide-binding Protein, Domain 3"/>
    <property type="match status" value="1"/>
</dbReference>
<evidence type="ECO:0000313" key="3">
    <source>
        <dbReference type="EMBL" id="PZP88765.1"/>
    </source>
</evidence>
<evidence type="ECO:0000256" key="1">
    <source>
        <dbReference type="SAM" id="SignalP"/>
    </source>
</evidence>
<evidence type="ECO:0000259" key="2">
    <source>
        <dbReference type="Pfam" id="PF00496"/>
    </source>
</evidence>
<dbReference type="PIRSF" id="PIRSF002741">
    <property type="entry name" value="MppA"/>
    <property type="match status" value="1"/>
</dbReference>
<feature type="domain" description="Solute-binding protein family 5" evidence="2">
    <location>
        <begin position="91"/>
        <end position="473"/>
    </location>
</feature>
<gene>
    <name evidence="3" type="ORF">DI579_05230</name>
</gene>